<dbReference type="EMBL" id="RPOK01000005">
    <property type="protein sequence ID" value="RPJ65244.1"/>
    <property type="molecule type" value="Genomic_DNA"/>
</dbReference>
<keyword evidence="1" id="KW-0472">Membrane</keyword>
<name>A0A3N5Z4Z7_9ALTE</name>
<protein>
    <submittedName>
        <fullName evidence="2">Uncharacterized protein</fullName>
    </submittedName>
</protein>
<dbReference type="AlphaFoldDB" id="A0A3N5Z4Z7"/>
<reference evidence="2 3" key="1">
    <citation type="submission" date="2018-11" db="EMBL/GenBank/DDBJ databases">
        <authorList>
            <person name="Ye M.-Q."/>
            <person name="Du Z.-J."/>
        </authorList>
    </citation>
    <scope>NUCLEOTIDE SEQUENCE [LARGE SCALE GENOMIC DNA]</scope>
    <source>
        <strain evidence="2 3">U0105</strain>
    </source>
</reference>
<keyword evidence="3" id="KW-1185">Reference proteome</keyword>
<accession>A0A3N5Z4Z7</accession>
<dbReference type="Proteomes" id="UP000275281">
    <property type="component" value="Unassembled WGS sequence"/>
</dbReference>
<evidence type="ECO:0000313" key="3">
    <source>
        <dbReference type="Proteomes" id="UP000275281"/>
    </source>
</evidence>
<evidence type="ECO:0000313" key="2">
    <source>
        <dbReference type="EMBL" id="RPJ65244.1"/>
    </source>
</evidence>
<proteinExistence type="predicted"/>
<sequence>MSDFDFVIYYIFFPIFALSFISAMSWLIFVTQFIQYISDKHPTLYEHLGHPVIHILFWRFPKSSSSSVRVHATGSGLNIQNIYTFDELKSMSSYATFILKAGYRKVDDPMMQAKGGRARAAGLACATGFSLLLCIVFGLAVSGQS</sequence>
<feature type="transmembrane region" description="Helical" evidence="1">
    <location>
        <begin position="6"/>
        <end position="30"/>
    </location>
</feature>
<comment type="caution">
    <text evidence="2">The sequence shown here is derived from an EMBL/GenBank/DDBJ whole genome shotgun (WGS) entry which is preliminary data.</text>
</comment>
<organism evidence="2 3">
    <name type="scientific">Alteromonas sediminis</name>
    <dbReference type="NCBI Taxonomy" id="2259342"/>
    <lineage>
        <taxon>Bacteria</taxon>
        <taxon>Pseudomonadati</taxon>
        <taxon>Pseudomonadota</taxon>
        <taxon>Gammaproteobacteria</taxon>
        <taxon>Alteromonadales</taxon>
        <taxon>Alteromonadaceae</taxon>
        <taxon>Alteromonas/Salinimonas group</taxon>
        <taxon>Alteromonas</taxon>
    </lineage>
</organism>
<dbReference type="RefSeq" id="WP_124028791.1">
    <property type="nucleotide sequence ID" value="NZ_JBHRSN010000014.1"/>
</dbReference>
<keyword evidence="1" id="KW-0812">Transmembrane</keyword>
<evidence type="ECO:0000256" key="1">
    <source>
        <dbReference type="SAM" id="Phobius"/>
    </source>
</evidence>
<feature type="transmembrane region" description="Helical" evidence="1">
    <location>
        <begin position="120"/>
        <end position="141"/>
    </location>
</feature>
<gene>
    <name evidence="2" type="ORF">DRW07_15155</name>
</gene>
<keyword evidence="1" id="KW-1133">Transmembrane helix</keyword>